<feature type="compositionally biased region" description="Polar residues" evidence="1">
    <location>
        <begin position="25"/>
        <end position="42"/>
    </location>
</feature>
<gene>
    <name evidence="2" type="ORF">JYU34_002503</name>
</gene>
<feature type="region of interest" description="Disordered" evidence="1">
    <location>
        <begin position="1"/>
        <end position="66"/>
    </location>
</feature>
<sequence length="66" mass="7215">MASFRRFPRGLPPPRRARRTPPRPVTQSEVNADLSNRLTSPTAAHPAAAVDGHYKESIHGQTKGTV</sequence>
<comment type="caution">
    <text evidence="2">The sequence shown here is derived from an EMBL/GenBank/DDBJ whole genome shotgun (WGS) entry which is preliminary data.</text>
</comment>
<keyword evidence="3" id="KW-1185">Reference proteome</keyword>
<name>A0ABQ7R2E3_PLUXY</name>
<protein>
    <submittedName>
        <fullName evidence="2">Uncharacterized protein</fullName>
    </submittedName>
</protein>
<evidence type="ECO:0000313" key="2">
    <source>
        <dbReference type="EMBL" id="KAG7311461.1"/>
    </source>
</evidence>
<proteinExistence type="predicted"/>
<dbReference type="Proteomes" id="UP000823941">
    <property type="component" value="Chromosome 4"/>
</dbReference>
<accession>A0ABQ7R2E3</accession>
<dbReference type="EMBL" id="JAHIBW010000004">
    <property type="protein sequence ID" value="KAG7311461.1"/>
    <property type="molecule type" value="Genomic_DNA"/>
</dbReference>
<reference evidence="2 3" key="1">
    <citation type="submission" date="2021-06" db="EMBL/GenBank/DDBJ databases">
        <title>A haploid diamondback moth (Plutella xylostella L.) genome assembly resolves 31 chromosomes and identifies a diamide resistance mutation.</title>
        <authorList>
            <person name="Ward C.M."/>
            <person name="Perry K.D."/>
            <person name="Baker G."/>
            <person name="Powis K."/>
            <person name="Heckel D.G."/>
            <person name="Baxter S.W."/>
        </authorList>
    </citation>
    <scope>NUCLEOTIDE SEQUENCE [LARGE SCALE GENOMIC DNA]</scope>
    <source>
        <strain evidence="2 3">LV</strain>
        <tissue evidence="2">Single pupa</tissue>
    </source>
</reference>
<evidence type="ECO:0000256" key="1">
    <source>
        <dbReference type="SAM" id="MobiDB-lite"/>
    </source>
</evidence>
<organism evidence="2 3">
    <name type="scientific">Plutella xylostella</name>
    <name type="common">Diamondback moth</name>
    <name type="synonym">Plutella maculipennis</name>
    <dbReference type="NCBI Taxonomy" id="51655"/>
    <lineage>
        <taxon>Eukaryota</taxon>
        <taxon>Metazoa</taxon>
        <taxon>Ecdysozoa</taxon>
        <taxon>Arthropoda</taxon>
        <taxon>Hexapoda</taxon>
        <taxon>Insecta</taxon>
        <taxon>Pterygota</taxon>
        <taxon>Neoptera</taxon>
        <taxon>Endopterygota</taxon>
        <taxon>Lepidoptera</taxon>
        <taxon>Glossata</taxon>
        <taxon>Ditrysia</taxon>
        <taxon>Yponomeutoidea</taxon>
        <taxon>Plutellidae</taxon>
        <taxon>Plutella</taxon>
    </lineage>
</organism>
<evidence type="ECO:0000313" key="3">
    <source>
        <dbReference type="Proteomes" id="UP000823941"/>
    </source>
</evidence>